<feature type="domain" description="UmuC" evidence="17">
    <location>
        <begin position="5"/>
        <end position="193"/>
    </location>
</feature>
<evidence type="ECO:0000256" key="16">
    <source>
        <dbReference type="HAMAP-Rule" id="MF_01113"/>
    </source>
</evidence>
<evidence type="ECO:0000256" key="8">
    <source>
        <dbReference type="ARBA" id="ARBA00022723"/>
    </source>
</evidence>
<keyword evidence="19" id="KW-1185">Reference proteome</keyword>
<dbReference type="InterPro" id="IPR017961">
    <property type="entry name" value="DNA_pol_Y-fam_little_finger"/>
</dbReference>
<organism evidence="18 19">
    <name type="scientific">Nocardioides hankookensis</name>
    <dbReference type="NCBI Taxonomy" id="443157"/>
    <lineage>
        <taxon>Bacteria</taxon>
        <taxon>Bacillati</taxon>
        <taxon>Actinomycetota</taxon>
        <taxon>Actinomycetes</taxon>
        <taxon>Propionibacteriales</taxon>
        <taxon>Nocardioidaceae</taxon>
        <taxon>Nocardioides</taxon>
    </lineage>
</organism>
<keyword evidence="9 16" id="KW-0227">DNA damage</keyword>
<evidence type="ECO:0000256" key="5">
    <source>
        <dbReference type="ARBA" id="ARBA00022679"/>
    </source>
</evidence>
<dbReference type="InterPro" id="IPR022880">
    <property type="entry name" value="DNApol_IV"/>
</dbReference>
<dbReference type="SUPFAM" id="SSF56672">
    <property type="entry name" value="DNA/RNA polymerases"/>
    <property type="match status" value="1"/>
</dbReference>
<keyword evidence="12 16" id="KW-0238">DNA-binding</keyword>
<dbReference type="InterPro" id="IPR001126">
    <property type="entry name" value="UmuC"/>
</dbReference>
<dbReference type="Pfam" id="PF00817">
    <property type="entry name" value="IMS"/>
    <property type="match status" value="1"/>
</dbReference>
<reference evidence="19" key="1">
    <citation type="journal article" date="2019" name="Int. J. Syst. Evol. Microbiol.">
        <title>The Global Catalogue of Microorganisms (GCM) 10K type strain sequencing project: providing services to taxonomists for standard genome sequencing and annotation.</title>
        <authorList>
            <consortium name="The Broad Institute Genomics Platform"/>
            <consortium name="The Broad Institute Genome Sequencing Center for Infectious Disease"/>
            <person name="Wu L."/>
            <person name="Ma J."/>
        </authorList>
    </citation>
    <scope>NUCLEOTIDE SEQUENCE [LARGE SCALE GENOMIC DNA]</scope>
    <source>
        <strain evidence="19">CCUG 54522</strain>
    </source>
</reference>
<accession>A0ABW1LQ11</accession>
<comment type="subunit">
    <text evidence="16">Monomer.</text>
</comment>
<name>A0ABW1LQ11_9ACTN</name>
<dbReference type="EMBL" id="JBHSRJ010000009">
    <property type="protein sequence ID" value="MFC6046025.1"/>
    <property type="molecule type" value="Genomic_DNA"/>
</dbReference>
<proteinExistence type="inferred from homology"/>
<feature type="active site" evidence="16">
    <location>
        <position position="112"/>
    </location>
</feature>
<dbReference type="CDD" id="cd03586">
    <property type="entry name" value="PolY_Pol_IV_kappa"/>
    <property type="match status" value="1"/>
</dbReference>
<dbReference type="InterPro" id="IPR050116">
    <property type="entry name" value="DNA_polymerase-Y"/>
</dbReference>
<keyword evidence="5 16" id="KW-0808">Transferase</keyword>
<dbReference type="Pfam" id="PF11799">
    <property type="entry name" value="IMS_C"/>
    <property type="match status" value="1"/>
</dbReference>
<feature type="binding site" evidence="16">
    <location>
        <position position="111"/>
    </location>
    <ligand>
        <name>Mg(2+)</name>
        <dbReference type="ChEBI" id="CHEBI:18420"/>
    </ligand>
</feature>
<dbReference type="PANTHER" id="PTHR11076">
    <property type="entry name" value="DNA REPAIR POLYMERASE UMUC / TRANSFERASE FAMILY MEMBER"/>
    <property type="match status" value="1"/>
</dbReference>
<evidence type="ECO:0000256" key="15">
    <source>
        <dbReference type="ARBA" id="ARBA00049244"/>
    </source>
</evidence>
<dbReference type="Gene3D" id="1.10.150.20">
    <property type="entry name" value="5' to 3' exonuclease, C-terminal subdomain"/>
    <property type="match status" value="1"/>
</dbReference>
<evidence type="ECO:0000313" key="18">
    <source>
        <dbReference type="EMBL" id="MFC6046025.1"/>
    </source>
</evidence>
<keyword evidence="3 16" id="KW-0515">Mutator protein</keyword>
<dbReference type="EC" id="2.7.7.7" evidence="16"/>
<comment type="caution">
    <text evidence="18">The sequence shown here is derived from an EMBL/GenBank/DDBJ whole genome shotgun (WGS) entry which is preliminary data.</text>
</comment>
<keyword evidence="11 16" id="KW-0239">DNA-directed DNA polymerase</keyword>
<comment type="cofactor">
    <cofactor evidence="16">
        <name>Mg(2+)</name>
        <dbReference type="ChEBI" id="CHEBI:18420"/>
    </cofactor>
    <text evidence="16">Binds 2 magnesium ions per subunit.</text>
</comment>
<evidence type="ECO:0000256" key="3">
    <source>
        <dbReference type="ARBA" id="ARBA00022457"/>
    </source>
</evidence>
<feature type="site" description="Substrate discrimination" evidence="16">
    <location>
        <position position="14"/>
    </location>
</feature>
<evidence type="ECO:0000256" key="6">
    <source>
        <dbReference type="ARBA" id="ARBA00022695"/>
    </source>
</evidence>
<comment type="similarity">
    <text evidence="2 16">Belongs to the DNA polymerase type-Y family.</text>
</comment>
<keyword evidence="8 16" id="KW-0479">Metal-binding</keyword>
<dbReference type="NCBIfam" id="NF002883">
    <property type="entry name" value="PRK03352.1"/>
    <property type="match status" value="1"/>
</dbReference>
<dbReference type="PANTHER" id="PTHR11076:SF33">
    <property type="entry name" value="DNA POLYMERASE KAPPA"/>
    <property type="match status" value="1"/>
</dbReference>
<comment type="subcellular location">
    <subcellularLocation>
        <location evidence="1 16">Cytoplasm</location>
    </subcellularLocation>
</comment>
<evidence type="ECO:0000259" key="17">
    <source>
        <dbReference type="PROSITE" id="PS50173"/>
    </source>
</evidence>
<dbReference type="InterPro" id="IPR043128">
    <property type="entry name" value="Rev_trsase/Diguanyl_cyclase"/>
</dbReference>
<dbReference type="Pfam" id="PF21999">
    <property type="entry name" value="IMS_HHH_1"/>
    <property type="match status" value="1"/>
</dbReference>
<keyword evidence="6 16" id="KW-0548">Nucleotidyltransferase</keyword>
<keyword evidence="7 16" id="KW-0235">DNA replication</keyword>
<evidence type="ECO:0000256" key="13">
    <source>
        <dbReference type="ARBA" id="ARBA00023204"/>
    </source>
</evidence>
<dbReference type="GO" id="GO:0003887">
    <property type="term" value="F:DNA-directed DNA polymerase activity"/>
    <property type="evidence" value="ECO:0007669"/>
    <property type="project" value="UniProtKB-EC"/>
</dbReference>
<dbReference type="Gene3D" id="3.30.1490.100">
    <property type="entry name" value="DNA polymerase, Y-family, little finger domain"/>
    <property type="match status" value="1"/>
</dbReference>
<evidence type="ECO:0000256" key="11">
    <source>
        <dbReference type="ARBA" id="ARBA00022932"/>
    </source>
</evidence>
<evidence type="ECO:0000256" key="2">
    <source>
        <dbReference type="ARBA" id="ARBA00010945"/>
    </source>
</evidence>
<dbReference type="Gene3D" id="3.30.70.270">
    <property type="match status" value="1"/>
</dbReference>
<evidence type="ECO:0000256" key="14">
    <source>
        <dbReference type="ARBA" id="ARBA00025589"/>
    </source>
</evidence>
<evidence type="ECO:0000313" key="19">
    <source>
        <dbReference type="Proteomes" id="UP001596135"/>
    </source>
</evidence>
<keyword evidence="4 16" id="KW-0963">Cytoplasm</keyword>
<keyword evidence="13 16" id="KW-0234">DNA repair</keyword>
<dbReference type="RefSeq" id="WP_379160290.1">
    <property type="nucleotide sequence ID" value="NZ_JBHSRJ010000009.1"/>
</dbReference>
<dbReference type="InterPro" id="IPR053848">
    <property type="entry name" value="IMS_HHH_1"/>
</dbReference>
<dbReference type="HAMAP" id="MF_01113">
    <property type="entry name" value="DNApol_IV"/>
    <property type="match status" value="1"/>
</dbReference>
<comment type="catalytic activity">
    <reaction evidence="15 16">
        <text>DNA(n) + a 2'-deoxyribonucleoside 5'-triphosphate = DNA(n+1) + diphosphate</text>
        <dbReference type="Rhea" id="RHEA:22508"/>
        <dbReference type="Rhea" id="RHEA-COMP:17339"/>
        <dbReference type="Rhea" id="RHEA-COMP:17340"/>
        <dbReference type="ChEBI" id="CHEBI:33019"/>
        <dbReference type="ChEBI" id="CHEBI:61560"/>
        <dbReference type="ChEBI" id="CHEBI:173112"/>
        <dbReference type="EC" id="2.7.7.7"/>
    </reaction>
</comment>
<dbReference type="SUPFAM" id="SSF100879">
    <property type="entry name" value="Lesion bypass DNA polymerase (Y-family), little finger domain"/>
    <property type="match status" value="1"/>
</dbReference>
<dbReference type="InterPro" id="IPR036775">
    <property type="entry name" value="DNA_pol_Y-fam_lit_finger_sf"/>
</dbReference>
<sequence>MTRWVLHVDLDQFLAAVEVLRRPELAGLPVVVGGRGDPTERGVVSTASYEARAFGVGSGMPLRVAARKCPDAVFLPVDREAYDVASEQVMSALRSLEWGGVPVVVEVLGWDEAFLAAGPGHEDLGDPRAFAEHIHAEVLAASRLHCSVGIGDNKLRAKIATDFGKPRGIWQLTADNWDEVMGDRPTSALWGIGRKTATRLAGLGIDTVDQLAHSDARVLAAEIGPSTGPWLHRLGRGEDPSPVDATPWVPRAHGREETFQVDLEDWAEVADAVRRITRRAVEDIDREGRPAARVGLKIRLKPFITLSRSLTLPEPTNDPETLAEAAVSLLDRVDHDRAVRLLGVRLEMVEPPGGYER</sequence>
<dbReference type="PROSITE" id="PS50173">
    <property type="entry name" value="UMUC"/>
    <property type="match status" value="1"/>
</dbReference>
<evidence type="ECO:0000256" key="1">
    <source>
        <dbReference type="ARBA" id="ARBA00004496"/>
    </source>
</evidence>
<evidence type="ECO:0000256" key="7">
    <source>
        <dbReference type="ARBA" id="ARBA00022705"/>
    </source>
</evidence>
<evidence type="ECO:0000256" key="12">
    <source>
        <dbReference type="ARBA" id="ARBA00023125"/>
    </source>
</evidence>
<comment type="function">
    <text evidence="14 16">Poorly processive, error-prone DNA polymerase involved in untargeted mutagenesis. Copies undamaged DNA at stalled replication forks, which arise in vivo from mismatched or misaligned primer ends. These misaligned primers can be extended by PolIV. Exhibits no 3'-5' exonuclease (proofreading) activity. May be involved in translesional synthesis, in conjunction with the beta clamp from PolIII.</text>
</comment>
<dbReference type="Gene3D" id="3.40.1170.60">
    <property type="match status" value="1"/>
</dbReference>
<protein>
    <recommendedName>
        <fullName evidence="16">DNA polymerase IV</fullName>
        <shortName evidence="16">Pol IV</shortName>
        <ecNumber evidence="16">2.7.7.7</ecNumber>
    </recommendedName>
</protein>
<evidence type="ECO:0000256" key="10">
    <source>
        <dbReference type="ARBA" id="ARBA00022842"/>
    </source>
</evidence>
<dbReference type="Proteomes" id="UP001596135">
    <property type="component" value="Unassembled WGS sequence"/>
</dbReference>
<evidence type="ECO:0000256" key="4">
    <source>
        <dbReference type="ARBA" id="ARBA00022490"/>
    </source>
</evidence>
<feature type="binding site" evidence="16">
    <location>
        <position position="9"/>
    </location>
    <ligand>
        <name>Mg(2+)</name>
        <dbReference type="ChEBI" id="CHEBI:18420"/>
    </ligand>
</feature>
<evidence type="ECO:0000256" key="9">
    <source>
        <dbReference type="ARBA" id="ARBA00022763"/>
    </source>
</evidence>
<gene>
    <name evidence="16" type="primary">dinB</name>
    <name evidence="18" type="ORF">ACFPYL_23275</name>
</gene>
<dbReference type="InterPro" id="IPR043502">
    <property type="entry name" value="DNA/RNA_pol_sf"/>
</dbReference>
<keyword evidence="10 16" id="KW-0460">Magnesium</keyword>